<dbReference type="Proteomes" id="UP000236290">
    <property type="component" value="Unassembled WGS sequence"/>
</dbReference>
<evidence type="ECO:0000313" key="2">
    <source>
        <dbReference type="Proteomes" id="UP000236290"/>
    </source>
</evidence>
<protein>
    <submittedName>
        <fullName evidence="1">Uncharacterized protein</fullName>
    </submittedName>
</protein>
<reference evidence="1 2" key="1">
    <citation type="submission" date="2017-02" db="EMBL/GenBank/DDBJ databases">
        <title>Genomes of Trichoderma spp. with biocontrol activity.</title>
        <authorList>
            <person name="Gardiner D."/>
            <person name="Kazan K."/>
            <person name="Vos C."/>
            <person name="Harvey P."/>
        </authorList>
    </citation>
    <scope>NUCLEOTIDE SEQUENCE [LARGE SCALE GENOMIC DNA]</scope>
    <source>
        <strain evidence="1 2">Tr1</strain>
    </source>
</reference>
<evidence type="ECO:0000313" key="1">
    <source>
        <dbReference type="EMBL" id="PNP49179.1"/>
    </source>
</evidence>
<organism evidence="1 2">
    <name type="scientific">Trichoderma harzianum</name>
    <name type="common">Hypocrea lixii</name>
    <dbReference type="NCBI Taxonomy" id="5544"/>
    <lineage>
        <taxon>Eukaryota</taxon>
        <taxon>Fungi</taxon>
        <taxon>Dikarya</taxon>
        <taxon>Ascomycota</taxon>
        <taxon>Pezizomycotina</taxon>
        <taxon>Sordariomycetes</taxon>
        <taxon>Hypocreomycetidae</taxon>
        <taxon>Hypocreales</taxon>
        <taxon>Hypocreaceae</taxon>
        <taxon>Trichoderma</taxon>
    </lineage>
</organism>
<dbReference type="EMBL" id="MTYI01000216">
    <property type="protein sequence ID" value="PNP49179.1"/>
    <property type="molecule type" value="Genomic_DNA"/>
</dbReference>
<gene>
    <name evidence="1" type="ORF">THARTR1_10103</name>
</gene>
<proteinExistence type="predicted"/>
<accession>A0A2K0TUG8</accession>
<name>A0A2K0TUG8_TRIHA</name>
<dbReference type="AlphaFoldDB" id="A0A2K0TUG8"/>
<sequence>MAASYLRSTTIPLSGLKRLAVKPSVGTTCLVARRTKASLAQDGQQQLLAAHLEKADPAVFDIIERVRVSD</sequence>
<comment type="caution">
    <text evidence="1">The sequence shown here is derived from an EMBL/GenBank/DDBJ whole genome shotgun (WGS) entry which is preliminary data.</text>
</comment>